<proteinExistence type="predicted"/>
<protein>
    <submittedName>
        <fullName evidence="1">Transporter substrate-binding domain-containing protein</fullName>
    </submittedName>
</protein>
<name>A0ABT5UE37_9GAMM</name>
<evidence type="ECO:0000313" key="1">
    <source>
        <dbReference type="EMBL" id="MDE1464644.1"/>
    </source>
</evidence>
<sequence length="234" mass="26723">MIRAIIFLLLYNYLIPITASNNTLIITQVTDDSPLTNTAKDIIHTAYKKLGINIHFLRLPAERSLVLTNQSVTDGELFRIDNINLAYPNLIKVPTPYLVAEHMAFSKTKQFTVKGWESVKPYRICFRIGYKVAEHNTRGFNIVLVNTNQQALHMLNSNRVDIAILNRLIGLNSIQSLGFQDIKMLTPPLQTTPLFHYLHKKHEKLAPAVNCAVREVKNIKLSDYCIDVLNKFNH</sequence>
<dbReference type="Gene3D" id="3.40.190.10">
    <property type="entry name" value="Periplasmic binding protein-like II"/>
    <property type="match status" value="2"/>
</dbReference>
<comment type="caution">
    <text evidence="1">The sequence shown here is derived from an EMBL/GenBank/DDBJ whole genome shotgun (WGS) entry which is preliminary data.</text>
</comment>
<keyword evidence="2" id="KW-1185">Reference proteome</keyword>
<reference evidence="1 2" key="1">
    <citation type="submission" date="2022-11" db="EMBL/GenBank/DDBJ databases">
        <title>Spartinivicinus poritis sp. nov., isolated from scleractinian coral Porites lutea.</title>
        <authorList>
            <person name="Zhang G."/>
            <person name="Cai L."/>
            <person name="Wei Q."/>
        </authorList>
    </citation>
    <scope>NUCLEOTIDE SEQUENCE [LARGE SCALE GENOMIC DNA]</scope>
    <source>
        <strain evidence="1 2">A2-2</strain>
    </source>
</reference>
<organism evidence="1 2">
    <name type="scientific">Spartinivicinus poritis</name>
    <dbReference type="NCBI Taxonomy" id="2994640"/>
    <lineage>
        <taxon>Bacteria</taxon>
        <taxon>Pseudomonadati</taxon>
        <taxon>Pseudomonadota</taxon>
        <taxon>Gammaproteobacteria</taxon>
        <taxon>Oceanospirillales</taxon>
        <taxon>Zooshikellaceae</taxon>
        <taxon>Spartinivicinus</taxon>
    </lineage>
</organism>
<dbReference type="EMBL" id="JAPMOU010000039">
    <property type="protein sequence ID" value="MDE1464644.1"/>
    <property type="molecule type" value="Genomic_DNA"/>
</dbReference>
<dbReference type="SUPFAM" id="SSF53850">
    <property type="entry name" value="Periplasmic binding protein-like II"/>
    <property type="match status" value="1"/>
</dbReference>
<gene>
    <name evidence="1" type="ORF">ORQ98_22010</name>
</gene>
<dbReference type="RefSeq" id="WP_274690969.1">
    <property type="nucleotide sequence ID" value="NZ_JAPMOU010000039.1"/>
</dbReference>
<evidence type="ECO:0000313" key="2">
    <source>
        <dbReference type="Proteomes" id="UP001528823"/>
    </source>
</evidence>
<accession>A0ABT5UE37</accession>
<dbReference type="Proteomes" id="UP001528823">
    <property type="component" value="Unassembled WGS sequence"/>
</dbReference>